<protein>
    <submittedName>
        <fullName evidence="3">Uncharacterized protein</fullName>
    </submittedName>
</protein>
<keyword evidence="2" id="KW-1185">Reference proteome</keyword>
<evidence type="ECO:0000313" key="3">
    <source>
        <dbReference type="WBParaSite" id="jg18662"/>
    </source>
</evidence>
<name>A0A915DD66_9BILA</name>
<dbReference type="WBParaSite" id="jg18662">
    <property type="protein sequence ID" value="jg18662"/>
    <property type="gene ID" value="jg18662"/>
</dbReference>
<dbReference type="Proteomes" id="UP000887574">
    <property type="component" value="Unplaced"/>
</dbReference>
<accession>A0A915DD66</accession>
<dbReference type="AlphaFoldDB" id="A0A915DD66"/>
<sequence>MPQKRLSSKFDAVIDKSSPASLLVEDACKLEAPTKRMKIDADAEVKNKIKSRNKPSSPARSKVALRRSLSTRPVSSKHAEDVSLTSIKEMHRFCEAAMETNAKQLSSRMSVADFVKLCDKTSLSKDFDVEAIQNSFGQFFAWATSSKSVLLGTALQVVMDYTADARSVVEHPSYPKEVPANYAYMLLCQKKGFSCFKAEPSGELKKQYQDETDPLTIQCREEANRRS</sequence>
<reference evidence="3" key="1">
    <citation type="submission" date="2022-11" db="UniProtKB">
        <authorList>
            <consortium name="WormBaseParasite"/>
        </authorList>
    </citation>
    <scope>IDENTIFICATION</scope>
</reference>
<evidence type="ECO:0000313" key="2">
    <source>
        <dbReference type="Proteomes" id="UP000887574"/>
    </source>
</evidence>
<proteinExistence type="predicted"/>
<feature type="region of interest" description="Disordered" evidence="1">
    <location>
        <begin position="42"/>
        <end position="81"/>
    </location>
</feature>
<evidence type="ECO:0000256" key="1">
    <source>
        <dbReference type="SAM" id="MobiDB-lite"/>
    </source>
</evidence>
<organism evidence="2 3">
    <name type="scientific">Ditylenchus dipsaci</name>
    <dbReference type="NCBI Taxonomy" id="166011"/>
    <lineage>
        <taxon>Eukaryota</taxon>
        <taxon>Metazoa</taxon>
        <taxon>Ecdysozoa</taxon>
        <taxon>Nematoda</taxon>
        <taxon>Chromadorea</taxon>
        <taxon>Rhabditida</taxon>
        <taxon>Tylenchina</taxon>
        <taxon>Tylenchomorpha</taxon>
        <taxon>Sphaerularioidea</taxon>
        <taxon>Anguinidae</taxon>
        <taxon>Anguininae</taxon>
        <taxon>Ditylenchus</taxon>
    </lineage>
</organism>